<comment type="function">
    <text evidence="7">Catalyzes the anti-1,4-elimination of the C-3 phosphate and the C-6 proR hydrogen from 5-enolpyruvylshikimate-3-phosphate (EPSP) to yield chorismate, which is the branch point compound that serves as the starting substrate for the three terminal pathways of aromatic amino acid biosynthesis. This reaction introduces a second double bond into the aromatic ring system.</text>
</comment>
<dbReference type="Pfam" id="PF01264">
    <property type="entry name" value="Chorismate_synt"/>
    <property type="match status" value="1"/>
</dbReference>
<dbReference type="InterPro" id="IPR000453">
    <property type="entry name" value="Chorismate_synth"/>
</dbReference>
<keyword evidence="7" id="KW-0285">Flavoprotein</keyword>
<dbReference type="Gene3D" id="3.60.150.10">
    <property type="entry name" value="Chorismate synthase AroC"/>
    <property type="match status" value="1"/>
</dbReference>
<dbReference type="InterPro" id="IPR020541">
    <property type="entry name" value="Chorismate_synthase_CS"/>
</dbReference>
<keyword evidence="10" id="KW-1185">Reference proteome</keyword>
<evidence type="ECO:0000256" key="4">
    <source>
        <dbReference type="ARBA" id="ARBA00022605"/>
    </source>
</evidence>
<keyword evidence="6 7" id="KW-0456">Lyase</keyword>
<keyword evidence="7" id="KW-0274">FAD</keyword>
<dbReference type="PROSITE" id="PS00788">
    <property type="entry name" value="CHORISMATE_SYNTHASE_2"/>
    <property type="match status" value="1"/>
</dbReference>
<evidence type="ECO:0000256" key="8">
    <source>
        <dbReference type="RuleBase" id="RU000605"/>
    </source>
</evidence>
<comment type="pathway">
    <text evidence="1 7 8">Metabolic intermediate biosynthesis; chorismate biosynthesis; chorismate from D-erythrose 4-phosphate and phosphoenolpyruvate: step 7/7.</text>
</comment>
<feature type="binding site" evidence="7">
    <location>
        <begin position="125"/>
        <end position="127"/>
    </location>
    <ligand>
        <name>FMN</name>
        <dbReference type="ChEBI" id="CHEBI:58210"/>
    </ligand>
</feature>
<accession>A0A1G6SMB0</accession>
<dbReference type="InterPro" id="IPR035904">
    <property type="entry name" value="Chorismate_synth_AroC_sf"/>
</dbReference>
<dbReference type="PANTHER" id="PTHR21085:SF0">
    <property type="entry name" value="CHORISMATE SYNTHASE"/>
    <property type="match status" value="1"/>
</dbReference>
<feature type="binding site" evidence="7">
    <location>
        <begin position="293"/>
        <end position="297"/>
    </location>
    <ligand>
        <name>FMN</name>
        <dbReference type="ChEBI" id="CHEBI:58210"/>
    </ligand>
</feature>
<dbReference type="NCBIfam" id="TIGR00033">
    <property type="entry name" value="aroC"/>
    <property type="match status" value="1"/>
</dbReference>
<dbReference type="HAMAP" id="MF_00300">
    <property type="entry name" value="Chorismate_synth"/>
    <property type="match status" value="1"/>
</dbReference>
<feature type="binding site" evidence="7">
    <location>
        <begin position="238"/>
        <end position="239"/>
    </location>
    <ligand>
        <name>FMN</name>
        <dbReference type="ChEBI" id="CHEBI:58210"/>
    </ligand>
</feature>
<dbReference type="RefSeq" id="WP_091238621.1">
    <property type="nucleotide sequence ID" value="NZ_FNAG01000001.1"/>
</dbReference>
<feature type="binding site" evidence="7">
    <location>
        <position position="54"/>
    </location>
    <ligand>
        <name>NADP(+)</name>
        <dbReference type="ChEBI" id="CHEBI:58349"/>
    </ligand>
</feature>
<dbReference type="PANTHER" id="PTHR21085">
    <property type="entry name" value="CHORISMATE SYNTHASE"/>
    <property type="match status" value="1"/>
</dbReference>
<dbReference type="GO" id="GO:0008652">
    <property type="term" value="P:amino acid biosynthetic process"/>
    <property type="evidence" value="ECO:0007669"/>
    <property type="project" value="UniProtKB-KW"/>
</dbReference>
<dbReference type="EC" id="4.2.3.5" evidence="3 7"/>
<feature type="binding site" evidence="7">
    <location>
        <position position="278"/>
    </location>
    <ligand>
        <name>FMN</name>
        <dbReference type="ChEBI" id="CHEBI:58210"/>
    </ligand>
</feature>
<dbReference type="Proteomes" id="UP000199603">
    <property type="component" value="Unassembled WGS sequence"/>
</dbReference>
<feature type="binding site" evidence="7">
    <location>
        <position position="319"/>
    </location>
    <ligand>
        <name>FMN</name>
        <dbReference type="ChEBI" id="CHEBI:58210"/>
    </ligand>
</feature>
<dbReference type="SUPFAM" id="SSF103263">
    <property type="entry name" value="Chorismate synthase, AroC"/>
    <property type="match status" value="1"/>
</dbReference>
<reference evidence="9 10" key="1">
    <citation type="submission" date="2016-10" db="EMBL/GenBank/DDBJ databases">
        <authorList>
            <person name="de Groot N.N."/>
        </authorList>
    </citation>
    <scope>NUCLEOTIDE SEQUENCE [LARGE SCALE GENOMIC DNA]</scope>
    <source>
        <strain evidence="9 10">DSM 16957</strain>
    </source>
</reference>
<dbReference type="PROSITE" id="PS00787">
    <property type="entry name" value="CHORISMATE_SYNTHASE_1"/>
    <property type="match status" value="1"/>
</dbReference>
<dbReference type="EMBL" id="FNAG01000001">
    <property type="protein sequence ID" value="SDD17933.1"/>
    <property type="molecule type" value="Genomic_DNA"/>
</dbReference>
<evidence type="ECO:0000256" key="6">
    <source>
        <dbReference type="ARBA" id="ARBA00023239"/>
    </source>
</evidence>
<keyword evidence="5 7" id="KW-0057">Aromatic amino acid biosynthesis</keyword>
<dbReference type="GO" id="GO:0009073">
    <property type="term" value="P:aromatic amino acid family biosynthetic process"/>
    <property type="evidence" value="ECO:0007669"/>
    <property type="project" value="UniProtKB-KW"/>
</dbReference>
<sequence>MSHNTFGHLLRVTTFGESHGPAIGCVIDGLPPGIAIAPEDFRHDIERRATGKSRHTSQRREADEVEILSGVFEGVTTGTSLALLIRNVDARSKDYGNLVDVFRPAHADYTYLQKYGVRDHRGGGRSSARETTVRVAAGVIAKKWLAERFGVRVRGYVSKLGPHLPAKLDWDAVEGNPFFWPDAEHVPTLEAYMDALRKAGDSVGARVTVVAEGVPPGWGAPLYAKLDAELASALMGINAVKGVEIGDGMAVAGQLGTEHRDEMTPEGFLSNHAGGVLGGISTGQDLICHLALKPTSSLRLPGRSVDRHGNAAEVVTHGRHDPCVGIRATPIAEAMVALVLMDQALLHRAQCGDVEAPPRVPGQVGEPPH</sequence>
<feature type="binding site" evidence="7">
    <location>
        <position position="48"/>
    </location>
    <ligand>
        <name>NADP(+)</name>
        <dbReference type="ChEBI" id="CHEBI:58349"/>
    </ligand>
</feature>
<organism evidence="9 10">
    <name type="scientific">Aquimonas voraii</name>
    <dbReference type="NCBI Taxonomy" id="265719"/>
    <lineage>
        <taxon>Bacteria</taxon>
        <taxon>Pseudomonadati</taxon>
        <taxon>Pseudomonadota</taxon>
        <taxon>Gammaproteobacteria</taxon>
        <taxon>Lysobacterales</taxon>
        <taxon>Lysobacteraceae</taxon>
        <taxon>Aquimonas</taxon>
    </lineage>
</organism>
<keyword evidence="7" id="KW-0288">FMN</keyword>
<dbReference type="OrthoDB" id="9771806at2"/>
<protein>
    <recommendedName>
        <fullName evidence="3 7">Chorismate synthase</fullName>
        <shortName evidence="7">CS</shortName>
        <ecNumber evidence="3 7">4.2.3.5</ecNumber>
    </recommendedName>
    <alternativeName>
        <fullName evidence="7">5-enolpyruvylshikimate-3-phosphate phospholyase</fullName>
    </alternativeName>
</protein>
<evidence type="ECO:0000256" key="3">
    <source>
        <dbReference type="ARBA" id="ARBA00013036"/>
    </source>
</evidence>
<evidence type="ECO:0000256" key="5">
    <source>
        <dbReference type="ARBA" id="ARBA00023141"/>
    </source>
</evidence>
<keyword evidence="7" id="KW-0521">NADP</keyword>
<dbReference type="PIRSF" id="PIRSF001456">
    <property type="entry name" value="Chorismate_synth"/>
    <property type="match status" value="1"/>
</dbReference>
<dbReference type="GO" id="GO:0004107">
    <property type="term" value="F:chorismate synthase activity"/>
    <property type="evidence" value="ECO:0007669"/>
    <property type="project" value="UniProtKB-UniRule"/>
</dbReference>
<evidence type="ECO:0000256" key="7">
    <source>
        <dbReference type="HAMAP-Rule" id="MF_00300"/>
    </source>
</evidence>
<comment type="subunit">
    <text evidence="7">Homotetramer.</text>
</comment>
<dbReference type="CDD" id="cd07304">
    <property type="entry name" value="Chorismate_synthase"/>
    <property type="match status" value="1"/>
</dbReference>
<keyword evidence="4 7" id="KW-0028">Amino-acid biosynthesis</keyword>
<name>A0A1G6SMB0_9GAMM</name>
<evidence type="ECO:0000313" key="9">
    <source>
        <dbReference type="EMBL" id="SDD17933.1"/>
    </source>
</evidence>
<evidence type="ECO:0000256" key="2">
    <source>
        <dbReference type="ARBA" id="ARBA00008014"/>
    </source>
</evidence>
<dbReference type="GO" id="GO:0009423">
    <property type="term" value="P:chorismate biosynthetic process"/>
    <property type="evidence" value="ECO:0007669"/>
    <property type="project" value="UniProtKB-UniRule"/>
</dbReference>
<comment type="catalytic activity">
    <reaction evidence="7 8">
        <text>5-O-(1-carboxyvinyl)-3-phosphoshikimate = chorismate + phosphate</text>
        <dbReference type="Rhea" id="RHEA:21020"/>
        <dbReference type="ChEBI" id="CHEBI:29748"/>
        <dbReference type="ChEBI" id="CHEBI:43474"/>
        <dbReference type="ChEBI" id="CHEBI:57701"/>
        <dbReference type="EC" id="4.2.3.5"/>
    </reaction>
</comment>
<comment type="cofactor">
    <cofactor evidence="7 8">
        <name>FMNH2</name>
        <dbReference type="ChEBI" id="CHEBI:57618"/>
    </cofactor>
    <text evidence="7 8">Reduced FMN (FMNH(2)).</text>
</comment>
<gene>
    <name evidence="7" type="primary">aroC</name>
    <name evidence="9" type="ORF">SAMN04488509_101585</name>
</gene>
<evidence type="ECO:0000313" key="10">
    <source>
        <dbReference type="Proteomes" id="UP000199603"/>
    </source>
</evidence>
<dbReference type="UniPathway" id="UPA00053">
    <property type="reaction ID" value="UER00090"/>
</dbReference>
<proteinExistence type="inferred from homology"/>
<dbReference type="PROSITE" id="PS00789">
    <property type="entry name" value="CHORISMATE_SYNTHASE_3"/>
    <property type="match status" value="1"/>
</dbReference>
<comment type="similarity">
    <text evidence="2 7 8">Belongs to the chorismate synthase family.</text>
</comment>
<dbReference type="AlphaFoldDB" id="A0A1G6SMB0"/>
<dbReference type="NCBIfam" id="NF003793">
    <property type="entry name" value="PRK05382.1"/>
    <property type="match status" value="1"/>
</dbReference>
<dbReference type="GO" id="GO:0010181">
    <property type="term" value="F:FMN binding"/>
    <property type="evidence" value="ECO:0007669"/>
    <property type="project" value="TreeGrafter"/>
</dbReference>
<dbReference type="STRING" id="265719.SAMN04488509_101585"/>
<evidence type="ECO:0000256" key="1">
    <source>
        <dbReference type="ARBA" id="ARBA00005044"/>
    </source>
</evidence>
<dbReference type="GO" id="GO:0005829">
    <property type="term" value="C:cytosol"/>
    <property type="evidence" value="ECO:0007669"/>
    <property type="project" value="TreeGrafter"/>
</dbReference>